<evidence type="ECO:0000313" key="7">
    <source>
        <dbReference type="EMBL" id="NER28591.1"/>
    </source>
</evidence>
<protein>
    <submittedName>
        <fullName evidence="7">Radical SAM/Cys-rich domain protein</fullName>
    </submittedName>
</protein>
<proteinExistence type="predicted"/>
<dbReference type="CDD" id="cd01335">
    <property type="entry name" value="Radical_SAM"/>
    <property type="match status" value="1"/>
</dbReference>
<accession>A0A6B3NG26</accession>
<dbReference type="InterPro" id="IPR026351">
    <property type="entry name" value="rSAM_ArsS-like"/>
</dbReference>
<dbReference type="InterPro" id="IPR024521">
    <property type="entry name" value="ArsS-like_C"/>
</dbReference>
<keyword evidence="2" id="KW-0479">Metal-binding</keyword>
<dbReference type="InterPro" id="IPR013785">
    <property type="entry name" value="Aldolase_TIM"/>
</dbReference>
<name>A0A6B3NG26_9CYAN</name>
<evidence type="ECO:0000256" key="2">
    <source>
        <dbReference type="ARBA" id="ARBA00022723"/>
    </source>
</evidence>
<feature type="domain" description="Arsenosugar biosynthesis radical SAM protein ArsS-like C-terminal" evidence="6">
    <location>
        <begin position="197"/>
        <end position="335"/>
    </location>
</feature>
<feature type="domain" description="Radical SAM core" evidence="5">
    <location>
        <begin position="36"/>
        <end position="174"/>
    </location>
</feature>
<organism evidence="7">
    <name type="scientific">Symploca sp. SIO1C4</name>
    <dbReference type="NCBI Taxonomy" id="2607765"/>
    <lineage>
        <taxon>Bacteria</taxon>
        <taxon>Bacillati</taxon>
        <taxon>Cyanobacteriota</taxon>
        <taxon>Cyanophyceae</taxon>
        <taxon>Coleofasciculales</taxon>
        <taxon>Coleofasciculaceae</taxon>
        <taxon>Symploca</taxon>
    </lineage>
</organism>
<dbReference type="GO" id="GO:0046872">
    <property type="term" value="F:metal ion binding"/>
    <property type="evidence" value="ECO:0007669"/>
    <property type="project" value="UniProtKB-KW"/>
</dbReference>
<keyword evidence="4" id="KW-0411">Iron-sulfur</keyword>
<evidence type="ECO:0000256" key="4">
    <source>
        <dbReference type="ARBA" id="ARBA00023014"/>
    </source>
</evidence>
<dbReference type="PANTHER" id="PTHR43728">
    <property type="entry name" value="SLR0304 PROTEIN"/>
    <property type="match status" value="1"/>
</dbReference>
<sequence>MVQQELIERNADAEIIPFNKKINAPLVKGKIKILQINLGKRCNLACSHCHVEAGPKRTEELSPEICDQLIELIYQFPQINIVDLTGGAPEMNYGFNRLVEAARATGKEVIVRSNLTIYFEPGFEYLPEYFAKYQLRVVASLPCYLEDNVDKMRGKGVYNDSIGAIQWLNQLGYGSDPDLIIDLVYNPPLPIAESFSLTPQQTKLEQDYKQFLKEHFDIEFNQLFTITNLPVGRTKFYLQKTKLYTPYLKFLETNFNAGTVENLMCREQLSIDYLGNVYDCDFNQMENVAARSVTGEKLTVNKLLEAGSLDIINEVHTAFYCYGCTAGCGSSCSGALT</sequence>
<dbReference type="SFLD" id="SFLDS00029">
    <property type="entry name" value="Radical_SAM"/>
    <property type="match status" value="1"/>
</dbReference>
<dbReference type="NCBIfam" id="TIGR04167">
    <property type="entry name" value="rSAM_SeCys"/>
    <property type="match status" value="1"/>
</dbReference>
<dbReference type="GO" id="GO:0051536">
    <property type="term" value="F:iron-sulfur cluster binding"/>
    <property type="evidence" value="ECO:0007669"/>
    <property type="project" value="UniProtKB-KW"/>
</dbReference>
<dbReference type="InterPro" id="IPR058240">
    <property type="entry name" value="rSAM_sf"/>
</dbReference>
<dbReference type="Pfam" id="PF04055">
    <property type="entry name" value="Radical_SAM"/>
    <property type="match status" value="1"/>
</dbReference>
<dbReference type="Gene3D" id="3.20.20.70">
    <property type="entry name" value="Aldolase class I"/>
    <property type="match status" value="1"/>
</dbReference>
<comment type="caution">
    <text evidence="7">The sequence shown here is derived from an EMBL/GenBank/DDBJ whole genome shotgun (WGS) entry which is preliminary data.</text>
</comment>
<keyword evidence="3" id="KW-0408">Iron</keyword>
<evidence type="ECO:0000256" key="3">
    <source>
        <dbReference type="ARBA" id="ARBA00023004"/>
    </source>
</evidence>
<dbReference type="PANTHER" id="PTHR43728:SF1">
    <property type="entry name" value="FE-S OXIDOREDUCTASE"/>
    <property type="match status" value="1"/>
</dbReference>
<evidence type="ECO:0000259" key="5">
    <source>
        <dbReference type="Pfam" id="PF04055"/>
    </source>
</evidence>
<reference evidence="7" key="1">
    <citation type="submission" date="2019-11" db="EMBL/GenBank/DDBJ databases">
        <title>Genomic insights into an expanded diversity of filamentous marine cyanobacteria reveals the extraordinary biosynthetic potential of Moorea and Okeania.</title>
        <authorList>
            <person name="Ferreira Leao T."/>
            <person name="Wang M."/>
            <person name="Moss N."/>
            <person name="Da Silva R."/>
            <person name="Sanders J."/>
            <person name="Nurk S."/>
            <person name="Gurevich A."/>
            <person name="Humphrey G."/>
            <person name="Reher R."/>
            <person name="Zhu Q."/>
            <person name="Belda-Ferre P."/>
            <person name="Glukhov E."/>
            <person name="Rex R."/>
            <person name="Dorrestein P.C."/>
            <person name="Knight R."/>
            <person name="Pevzner P."/>
            <person name="Gerwick W.H."/>
            <person name="Gerwick L."/>
        </authorList>
    </citation>
    <scope>NUCLEOTIDE SEQUENCE</scope>
    <source>
        <strain evidence="7">SIO1C4</strain>
    </source>
</reference>
<dbReference type="GO" id="GO:0003824">
    <property type="term" value="F:catalytic activity"/>
    <property type="evidence" value="ECO:0007669"/>
    <property type="project" value="InterPro"/>
</dbReference>
<gene>
    <name evidence="7" type="ORF">F6J89_13405</name>
</gene>
<dbReference type="SUPFAM" id="SSF102114">
    <property type="entry name" value="Radical SAM enzymes"/>
    <property type="match status" value="1"/>
</dbReference>
<dbReference type="AlphaFoldDB" id="A0A6B3NG26"/>
<dbReference type="Pfam" id="PF12345">
    <property type="entry name" value="DUF3641"/>
    <property type="match status" value="1"/>
</dbReference>
<evidence type="ECO:0000259" key="6">
    <source>
        <dbReference type="Pfam" id="PF12345"/>
    </source>
</evidence>
<dbReference type="SFLD" id="SFLDG01067">
    <property type="entry name" value="SPASM/twitch_domain_containing"/>
    <property type="match status" value="1"/>
</dbReference>
<evidence type="ECO:0000256" key="1">
    <source>
        <dbReference type="ARBA" id="ARBA00022691"/>
    </source>
</evidence>
<keyword evidence="1" id="KW-0949">S-adenosyl-L-methionine</keyword>
<dbReference type="InterPro" id="IPR007197">
    <property type="entry name" value="rSAM"/>
</dbReference>
<dbReference type="EMBL" id="JAAHFQ010000235">
    <property type="protein sequence ID" value="NER28591.1"/>
    <property type="molecule type" value="Genomic_DNA"/>
</dbReference>